<evidence type="ECO:0000313" key="3">
    <source>
        <dbReference type="EMBL" id="KAJ9699221.1"/>
    </source>
</evidence>
<dbReference type="PANTHER" id="PTHR45181:SF4">
    <property type="entry name" value="HEAT SHOCK PROTEIN DNAJ WITH TETRATRICOPEPTIDE REPEAT-CONTAINING PROTEIN"/>
    <property type="match status" value="1"/>
</dbReference>
<dbReference type="SMART" id="SM00271">
    <property type="entry name" value="DnaJ"/>
    <property type="match status" value="1"/>
</dbReference>
<feature type="compositionally biased region" description="Polar residues" evidence="1">
    <location>
        <begin position="105"/>
        <end position="117"/>
    </location>
</feature>
<feature type="compositionally biased region" description="Polar residues" evidence="1">
    <location>
        <begin position="22"/>
        <end position="34"/>
    </location>
</feature>
<evidence type="ECO:0000313" key="4">
    <source>
        <dbReference type="Proteomes" id="UP001168098"/>
    </source>
</evidence>
<dbReference type="PANTHER" id="PTHR45181">
    <property type="entry name" value="HEAT SHOCK PROTEIN DNAJ WITH TETRATRICOPEPTIDE REPEAT-CONTAINING PROTEIN"/>
    <property type="match status" value="1"/>
</dbReference>
<evidence type="ECO:0000259" key="2">
    <source>
        <dbReference type="PROSITE" id="PS50076"/>
    </source>
</evidence>
<gene>
    <name evidence="3" type="ORF">PVL29_008027</name>
</gene>
<dbReference type="InterPro" id="IPR001623">
    <property type="entry name" value="DnaJ_domain"/>
</dbReference>
<keyword evidence="4" id="KW-1185">Reference proteome</keyword>
<dbReference type="Gene3D" id="1.10.287.110">
    <property type="entry name" value="DnaJ domain"/>
    <property type="match status" value="1"/>
</dbReference>
<dbReference type="Gene3D" id="1.25.40.10">
    <property type="entry name" value="Tetratricopeptide repeat domain"/>
    <property type="match status" value="2"/>
</dbReference>
<dbReference type="InterPro" id="IPR019734">
    <property type="entry name" value="TPR_rpt"/>
</dbReference>
<comment type="caution">
    <text evidence="3">The sequence shown here is derived from an EMBL/GenBank/DDBJ whole genome shotgun (WGS) entry which is preliminary data.</text>
</comment>
<dbReference type="Proteomes" id="UP001168098">
    <property type="component" value="Unassembled WGS sequence"/>
</dbReference>
<organism evidence="3 4">
    <name type="scientific">Vitis rotundifolia</name>
    <name type="common">Muscadine grape</name>
    <dbReference type="NCBI Taxonomy" id="103349"/>
    <lineage>
        <taxon>Eukaryota</taxon>
        <taxon>Viridiplantae</taxon>
        <taxon>Streptophyta</taxon>
        <taxon>Embryophyta</taxon>
        <taxon>Tracheophyta</taxon>
        <taxon>Spermatophyta</taxon>
        <taxon>Magnoliopsida</taxon>
        <taxon>eudicotyledons</taxon>
        <taxon>Gunneridae</taxon>
        <taxon>Pentapetalae</taxon>
        <taxon>rosids</taxon>
        <taxon>Vitales</taxon>
        <taxon>Vitaceae</taxon>
        <taxon>Viteae</taxon>
        <taxon>Vitis</taxon>
    </lineage>
</organism>
<feature type="region of interest" description="Disordered" evidence="1">
    <location>
        <begin position="254"/>
        <end position="277"/>
    </location>
</feature>
<protein>
    <recommendedName>
        <fullName evidence="2">J domain-containing protein</fullName>
    </recommendedName>
</protein>
<feature type="region of interest" description="Disordered" evidence="1">
    <location>
        <begin position="1313"/>
        <end position="1381"/>
    </location>
</feature>
<dbReference type="CDD" id="cd06257">
    <property type="entry name" value="DnaJ"/>
    <property type="match status" value="1"/>
</dbReference>
<dbReference type="InterPro" id="IPR011990">
    <property type="entry name" value="TPR-like_helical_dom_sf"/>
</dbReference>
<sequence>MSPALIDSGTSSNVLHLPSVHSPRNPNPNGQISHSPLVDFSEFCSKEKMKSSNAGNRASGFPNSSEINQNFSFNSRVVPRSGSENAAFGLSSGVSKPRLGKARKQLNSQHPRSSNAAPETEVGPGFNPFRPVSEMSFVGEPSGGNEAFVFGANRSNPNLNLNLGNEILDEMRKLKIVNENVGGRASSSVSEGLVDGSGFDESLVSELPNEMRKLNIEAAVNRECFEKSNDSNIDSSVADKTRFTFQSGDNVGGSLGRSLGFQRPNELKKSNNKSEDGNVAFNVNDANKFVFGSSRKGIDSFMGSSSSTLHDQMKNLNIEESVNTNVVEKEEADNETINKNSFLFGSTGSARGYFSGIAENSLADDMREMKIRNGVGDTSGQANTEKLGGEKFHNVGNSIPTKFTFQAGTSVKNLSGNQGPLDQSNDDIKMKGKPGTSSFSSHDIHLQAYENAFQAPSMDKSEDRFSFTNKLEERGTPHVDFSTPNPKVDLFSSVNKKIEFSAKRAAVGYTRVKRRKEKLKQPNPNQRWLGQDFVLRESSSQGNPEASESYSPMDVSPYQETLADNQFSRETSETSVESIHLDNSYASTDSHQTVSNDAIDEDLVVATQCLNINVDDVKGRETKEGDEDCFDQSVGAGGSLEESVSGTETESFKSLTEQFDINSDIAATSAETEVSLISDIDKQDNDGRTQFCFASSSEDVGCTNFTFAASSSGQDQTAAAMRYQRKKNRIKVAPDSYDSAPNLKVPYKSSSVQFFPLSAASPLSSHGRGQKVNISTSLCKGRNSTDSTEVDKQNDIKQEFNSTSAATLAAQEACEKWRLRGNQAYTNGDLSKAEDCYTQGVNCISQSETSKSCLRALMLCYSNRAATRMSLGRMREALGDCLLAAGIDHNFLRVQVRAASCYLALGEVEDASLYFKKCLQLGNDVCVDRKIAVEASDGLQKAQKVSDCMNHSAKLLEQRTSRDVETALGILDEALIISSFSEKLLEIKAEALFMLRKYEEVIQLCEQTLGSAEKNSPTLGSDGHLANLDGSGLSKDFSFRLWRVHLIFKSYFYLGRLEEALTLLEKQKEFGNGNKTLESSIPLAATVRELLHHKNAGNEAFQSGRHAEAVEHYTAALSCNIVSRPFTAICFCNRSAAHKALGQISDAIADCSLAIALDGNYLKAISRRATLFEMIRDYGQAASDLQRLVSLLSKQLEEKVNQPGGYDKSTSFGNDLRQAQLRLSLMEEEDRKDIPLDMYLILGVEPSASASDIKKAYRKAALRHHPDKTGQSLAKSENGDGGFWKEIAEEVHRDADKLFKMIGEAYAILSDPSKRSRYDHEEEMRNAQKRGNGSSTSRVHTDAQNFPFERSSSRRQWREVWGSYGHSSSRGSEAARSNRYS</sequence>
<dbReference type="SUPFAM" id="SSF48452">
    <property type="entry name" value="TPR-like"/>
    <property type="match status" value="2"/>
</dbReference>
<reference evidence="3 4" key="1">
    <citation type="journal article" date="2023" name="BMC Biotechnol.">
        <title>Vitis rotundifolia cv Carlos genome sequencing.</title>
        <authorList>
            <person name="Huff M."/>
            <person name="Hulse-Kemp A."/>
            <person name="Scheffler B."/>
            <person name="Youngblood R."/>
            <person name="Simpson S."/>
            <person name="Babiker E."/>
            <person name="Staton M."/>
        </authorList>
    </citation>
    <scope>NUCLEOTIDE SEQUENCE [LARGE SCALE GENOMIC DNA]</scope>
    <source>
        <tissue evidence="3">Leaf</tissue>
    </source>
</reference>
<name>A0AA39DVJ3_VITRO</name>
<feature type="region of interest" description="Disordered" evidence="1">
    <location>
        <begin position="88"/>
        <end position="126"/>
    </location>
</feature>
<feature type="domain" description="J" evidence="2">
    <location>
        <begin position="1237"/>
        <end position="1322"/>
    </location>
</feature>
<dbReference type="PROSITE" id="PS00636">
    <property type="entry name" value="DNAJ_1"/>
    <property type="match status" value="1"/>
</dbReference>
<dbReference type="EMBL" id="JARBHA010000006">
    <property type="protein sequence ID" value="KAJ9699221.1"/>
    <property type="molecule type" value="Genomic_DNA"/>
</dbReference>
<feature type="compositionally biased region" description="Polar residues" evidence="1">
    <location>
        <begin position="1329"/>
        <end position="1344"/>
    </location>
</feature>
<dbReference type="InterPro" id="IPR036869">
    <property type="entry name" value="J_dom_sf"/>
</dbReference>
<feature type="compositionally biased region" description="Basic and acidic residues" evidence="1">
    <location>
        <begin position="1313"/>
        <end position="1326"/>
    </location>
</feature>
<feature type="compositionally biased region" description="Basic and acidic residues" evidence="1">
    <location>
        <begin position="265"/>
        <end position="276"/>
    </location>
</feature>
<dbReference type="SMART" id="SM00028">
    <property type="entry name" value="TPR"/>
    <property type="match status" value="7"/>
</dbReference>
<dbReference type="PROSITE" id="PS50076">
    <property type="entry name" value="DNAJ_2"/>
    <property type="match status" value="1"/>
</dbReference>
<accession>A0AA39DVJ3</accession>
<evidence type="ECO:0000256" key="1">
    <source>
        <dbReference type="SAM" id="MobiDB-lite"/>
    </source>
</evidence>
<dbReference type="InterPro" id="IPR018253">
    <property type="entry name" value="DnaJ_domain_CS"/>
</dbReference>
<proteinExistence type="predicted"/>
<feature type="region of interest" description="Disordered" evidence="1">
    <location>
        <begin position="1"/>
        <end position="36"/>
    </location>
</feature>
<feature type="region of interest" description="Disordered" evidence="1">
    <location>
        <begin position="621"/>
        <end position="646"/>
    </location>
</feature>
<dbReference type="SUPFAM" id="SSF46565">
    <property type="entry name" value="Chaperone J-domain"/>
    <property type="match status" value="1"/>
</dbReference>
<dbReference type="PRINTS" id="PR00625">
    <property type="entry name" value="JDOMAIN"/>
</dbReference>
<dbReference type="Pfam" id="PF00226">
    <property type="entry name" value="DnaJ"/>
    <property type="match status" value="1"/>
</dbReference>